<dbReference type="Proteomes" id="UP001352852">
    <property type="component" value="Unassembled WGS sequence"/>
</dbReference>
<evidence type="ECO:0000313" key="1">
    <source>
        <dbReference type="EMBL" id="MED6279109.1"/>
    </source>
</evidence>
<organism evidence="1 2">
    <name type="scientific">Characodon lateralis</name>
    <dbReference type="NCBI Taxonomy" id="208331"/>
    <lineage>
        <taxon>Eukaryota</taxon>
        <taxon>Metazoa</taxon>
        <taxon>Chordata</taxon>
        <taxon>Craniata</taxon>
        <taxon>Vertebrata</taxon>
        <taxon>Euteleostomi</taxon>
        <taxon>Actinopterygii</taxon>
        <taxon>Neopterygii</taxon>
        <taxon>Teleostei</taxon>
        <taxon>Neoteleostei</taxon>
        <taxon>Acanthomorphata</taxon>
        <taxon>Ovalentaria</taxon>
        <taxon>Atherinomorphae</taxon>
        <taxon>Cyprinodontiformes</taxon>
        <taxon>Goodeidae</taxon>
        <taxon>Characodon</taxon>
    </lineage>
</organism>
<keyword evidence="2" id="KW-1185">Reference proteome</keyword>
<accession>A0ABU7DVR6</accession>
<proteinExistence type="predicted"/>
<dbReference type="EMBL" id="JAHUTJ010037739">
    <property type="protein sequence ID" value="MED6279109.1"/>
    <property type="molecule type" value="Genomic_DNA"/>
</dbReference>
<reference evidence="1 2" key="1">
    <citation type="submission" date="2021-06" db="EMBL/GenBank/DDBJ databases">
        <authorList>
            <person name="Palmer J.M."/>
        </authorList>
    </citation>
    <scope>NUCLEOTIDE SEQUENCE [LARGE SCALE GENOMIC DNA]</scope>
    <source>
        <strain evidence="1 2">CL_MEX2019</strain>
        <tissue evidence="1">Muscle</tissue>
    </source>
</reference>
<name>A0ABU7DVR6_9TELE</name>
<protein>
    <submittedName>
        <fullName evidence="1">Uncharacterized protein</fullName>
    </submittedName>
</protein>
<evidence type="ECO:0000313" key="2">
    <source>
        <dbReference type="Proteomes" id="UP001352852"/>
    </source>
</evidence>
<sequence length="104" mass="11933">MNHSVSGRFIHERELSHTPGLTFSLRPAEANCLYKPREAVFPASEKDNRSRITMVTVTCSLASRRNSRHSPQLITVKDCGRFFKLLRLGQRSSPQFMRLSVWAE</sequence>
<comment type="caution">
    <text evidence="1">The sequence shown here is derived from an EMBL/GenBank/DDBJ whole genome shotgun (WGS) entry which is preliminary data.</text>
</comment>
<gene>
    <name evidence="1" type="ORF">CHARACLAT_031199</name>
</gene>